<dbReference type="RefSeq" id="XP_036360985.1">
    <property type="nucleotide sequence ID" value="XM_036505092.1"/>
</dbReference>
<evidence type="ECO:0000313" key="2">
    <source>
        <dbReference type="Proteomes" id="UP000515154"/>
    </source>
</evidence>
<dbReference type="KEGG" id="osn:115213832"/>
<reference evidence="3 4" key="1">
    <citation type="submission" date="2025-08" db="UniProtKB">
        <authorList>
            <consortium name="RefSeq"/>
        </authorList>
    </citation>
    <scope>IDENTIFICATION</scope>
</reference>
<dbReference type="Proteomes" id="UP000515154">
    <property type="component" value="Linkage group LG7"/>
</dbReference>
<accession>A0A6P7SL08</accession>
<gene>
    <name evidence="3 4" type="primary">LOC115213832</name>
</gene>
<evidence type="ECO:0000313" key="3">
    <source>
        <dbReference type="RefSeq" id="XP_029638591.1"/>
    </source>
</evidence>
<protein>
    <submittedName>
        <fullName evidence="3 4">Uncharacterized protein LOC115213832</fullName>
    </submittedName>
</protein>
<feature type="chain" id="PRO_5045019667" evidence="1">
    <location>
        <begin position="22"/>
        <end position="117"/>
    </location>
</feature>
<name>A0A6P7SL08_9MOLL</name>
<evidence type="ECO:0000256" key="1">
    <source>
        <dbReference type="SAM" id="SignalP"/>
    </source>
</evidence>
<sequence length="117" mass="13297">MKDIFLMTLLLWLCVVPEAFCSTSKSSALKIRIREPLGIKTMKRTAPFRQQSTGPPTGWWLYANGFDNRGKKLEKKFLGRNESAFSSGTITARALLEDFIENLKLKNNGKLEVCLNR</sequence>
<keyword evidence="1" id="KW-0732">Signal</keyword>
<proteinExistence type="predicted"/>
<feature type="signal peptide" evidence="1">
    <location>
        <begin position="1"/>
        <end position="21"/>
    </location>
</feature>
<dbReference type="AlphaFoldDB" id="A0A6P7SL08"/>
<keyword evidence="2" id="KW-1185">Reference proteome</keyword>
<dbReference type="RefSeq" id="XP_029638591.1">
    <property type="nucleotide sequence ID" value="XM_029782731.2"/>
</dbReference>
<organism evidence="2 3">
    <name type="scientific">Octopus sinensis</name>
    <name type="common">East Asian common octopus</name>
    <dbReference type="NCBI Taxonomy" id="2607531"/>
    <lineage>
        <taxon>Eukaryota</taxon>
        <taxon>Metazoa</taxon>
        <taxon>Spiralia</taxon>
        <taxon>Lophotrochozoa</taxon>
        <taxon>Mollusca</taxon>
        <taxon>Cephalopoda</taxon>
        <taxon>Coleoidea</taxon>
        <taxon>Octopodiformes</taxon>
        <taxon>Octopoda</taxon>
        <taxon>Incirrata</taxon>
        <taxon>Octopodidae</taxon>
        <taxon>Octopus</taxon>
    </lineage>
</organism>
<evidence type="ECO:0000313" key="4">
    <source>
        <dbReference type="RefSeq" id="XP_036360985.1"/>
    </source>
</evidence>